<keyword evidence="3" id="KW-1185">Reference proteome</keyword>
<protein>
    <submittedName>
        <fullName evidence="2">Uncharacterized protein</fullName>
    </submittedName>
</protein>
<comment type="caution">
    <text evidence="2">The sequence shown here is derived from an EMBL/GenBank/DDBJ whole genome shotgun (WGS) entry which is preliminary data.</text>
</comment>
<dbReference type="OrthoDB" id="5924300at2759"/>
<name>A0A0V1MX71_9BILA</name>
<dbReference type="STRING" id="268474.A0A0V1MX71"/>
<dbReference type="EMBL" id="JYDO01000029">
    <property type="protein sequence ID" value="KRZ76361.1"/>
    <property type="molecule type" value="Genomic_DNA"/>
</dbReference>
<evidence type="ECO:0000256" key="1">
    <source>
        <dbReference type="SAM" id="MobiDB-lite"/>
    </source>
</evidence>
<gene>
    <name evidence="2" type="ORF">T10_10871</name>
</gene>
<evidence type="ECO:0000313" key="2">
    <source>
        <dbReference type="EMBL" id="KRZ76361.1"/>
    </source>
</evidence>
<reference evidence="2 3" key="1">
    <citation type="submission" date="2015-01" db="EMBL/GenBank/DDBJ databases">
        <title>Evolution of Trichinella species and genotypes.</title>
        <authorList>
            <person name="Korhonen P.K."/>
            <person name="Edoardo P."/>
            <person name="Giuseppe L.R."/>
            <person name="Gasser R.B."/>
        </authorList>
    </citation>
    <scope>NUCLEOTIDE SEQUENCE [LARGE SCALE GENOMIC DNA]</scope>
    <source>
        <strain evidence="2">ISS1980</strain>
    </source>
</reference>
<organism evidence="2 3">
    <name type="scientific">Trichinella papuae</name>
    <dbReference type="NCBI Taxonomy" id="268474"/>
    <lineage>
        <taxon>Eukaryota</taxon>
        <taxon>Metazoa</taxon>
        <taxon>Ecdysozoa</taxon>
        <taxon>Nematoda</taxon>
        <taxon>Enoplea</taxon>
        <taxon>Dorylaimia</taxon>
        <taxon>Trichinellida</taxon>
        <taxon>Trichinellidae</taxon>
        <taxon>Trichinella</taxon>
    </lineage>
</organism>
<dbReference type="AlphaFoldDB" id="A0A0V1MX71"/>
<sequence length="558" mass="62106">MNEIYVERINSDEDKSGTVDSRACIDGRCLQHRGVHLFLTRIECTSTDMYPFNIRIETGKHLCRDSCIFPLITSGTNYRQNIGGYGPSTLPLRLMDQVVSQLVEQVQALQAQLASRKPTVLASAVGGLPESKHSDGTNYSEWKFTMNNYLVDADLWHCVENENADHELDQQRFGTSYWPLLASPLSKDESCAFKSQSAKEKAKERYNRRCFKCKQTEHILAKCPFVISDRQPTRNQKKSYKHLAANTNFAASCLATSSTIEPPIFQRYADRQRACVHPNFGFLRLNIPSPAGQVVVLRRQCGPWISPLISPTSITSSQLTLASLALLLIMKTQSSGSALLAPRLRRCPASTLASLAPPDLQSKEVGSVSGTLLGFACQPIVRQMPLHAVHADDAFVHQDVIDFTAFITNGATFKLNPRRVRQYRSSLKTVVWATLPPCLRHSRSFSLLPAVRVGRMALDVGVQLPEIHHGCDLLLVSLDHCHHGNNPWAERVRSRRIAQAIRLQSTSPARPRTGPRPCSPAGTLLSFFTGRRAPRRLTISTHRSMSSSLSPDFNAVIN</sequence>
<dbReference type="Proteomes" id="UP000054843">
    <property type="component" value="Unassembled WGS sequence"/>
</dbReference>
<feature type="region of interest" description="Disordered" evidence="1">
    <location>
        <begin position="502"/>
        <end position="523"/>
    </location>
</feature>
<proteinExistence type="predicted"/>
<evidence type="ECO:0000313" key="3">
    <source>
        <dbReference type="Proteomes" id="UP000054843"/>
    </source>
</evidence>
<accession>A0A0V1MX71</accession>